<sequence length="404" mass="45806">MEEKTYKCGSCGGTMEFDVAAQALKCPNCGTVIEIINDRNKIVEHPLDRYSSSRIRADEKTSHTMECKSCGARIEVEASCTATECPYCGTTYVLAEKQEEVVIPDGVVPFQIDQNQVGELFRNWIKKRWLAPGALRNLYQKGKLQGVYLPYWTFDAQTHCYYTAQGGRTRTETYRDKDGETHTRTHTDWYFTSGTVGCFFDDVLVRASHKLDGRLLERIEPFQTADAASYSPDYFSGYEAECCSRDLEDAHREARQEMERELYQMAERDVLCRFDSVRDVHIQPEYRNETYKQLILPVYATAYDYKGRQYTVLVNGQTGSIRGGYPKSPLKIALLAAAAVAAFILIYLLMWGDELQSSSALPGALPQVAAAQEADWMADAAEESREQWAPVASGMAYEWPDRRI</sequence>
<evidence type="ECO:0008006" key="4">
    <source>
        <dbReference type="Google" id="ProtNLM"/>
    </source>
</evidence>
<name>A0A7G9GGK3_9FIRM</name>
<accession>A0A7G9GGK3</accession>
<dbReference type="Proteomes" id="UP000515860">
    <property type="component" value="Chromosome"/>
</dbReference>
<dbReference type="Gene3D" id="2.20.28.30">
    <property type="entry name" value="RNA polymerase ii, chain L"/>
    <property type="match status" value="2"/>
</dbReference>
<evidence type="ECO:0000313" key="3">
    <source>
        <dbReference type="Proteomes" id="UP000515860"/>
    </source>
</evidence>
<keyword evidence="1" id="KW-0472">Membrane</keyword>
<feature type="transmembrane region" description="Helical" evidence="1">
    <location>
        <begin position="332"/>
        <end position="352"/>
    </location>
</feature>
<keyword evidence="1" id="KW-0812">Transmembrane</keyword>
<dbReference type="KEGG" id="whj:H9Q79_06555"/>
<keyword evidence="1" id="KW-1133">Transmembrane helix</keyword>
<proteinExistence type="predicted"/>
<dbReference type="PANTHER" id="PTHR37826">
    <property type="entry name" value="FLOTILLIN BAND_7_5 DOMAIN PROTEIN"/>
    <property type="match status" value="1"/>
</dbReference>
<evidence type="ECO:0000256" key="1">
    <source>
        <dbReference type="SAM" id="Phobius"/>
    </source>
</evidence>
<organism evidence="2 3">
    <name type="scientific">Wansuia hejianensis</name>
    <dbReference type="NCBI Taxonomy" id="2763667"/>
    <lineage>
        <taxon>Bacteria</taxon>
        <taxon>Bacillati</taxon>
        <taxon>Bacillota</taxon>
        <taxon>Clostridia</taxon>
        <taxon>Lachnospirales</taxon>
        <taxon>Lachnospiraceae</taxon>
        <taxon>Wansuia</taxon>
    </lineage>
</organism>
<protein>
    <recommendedName>
        <fullName evidence="4">DNA-directed RNA polymerase subunit P</fullName>
    </recommendedName>
</protein>
<gene>
    <name evidence="2" type="ORF">H9Q79_06555</name>
</gene>
<dbReference type="RefSeq" id="WP_249329471.1">
    <property type="nucleotide sequence ID" value="NZ_CP060635.1"/>
</dbReference>
<dbReference type="EMBL" id="CP060635">
    <property type="protein sequence ID" value="QNM09935.1"/>
    <property type="molecule type" value="Genomic_DNA"/>
</dbReference>
<dbReference type="PANTHER" id="PTHR37826:SF3">
    <property type="entry name" value="J DOMAIN-CONTAINING PROTEIN"/>
    <property type="match status" value="1"/>
</dbReference>
<keyword evidence="3" id="KW-1185">Reference proteome</keyword>
<reference evidence="2 3" key="1">
    <citation type="submission" date="2020-08" db="EMBL/GenBank/DDBJ databases">
        <authorList>
            <person name="Liu C."/>
            <person name="Sun Q."/>
        </authorList>
    </citation>
    <scope>NUCLEOTIDE SEQUENCE [LARGE SCALE GENOMIC DNA]</scope>
    <source>
        <strain evidence="2 3">NSJ-29</strain>
    </source>
</reference>
<evidence type="ECO:0000313" key="2">
    <source>
        <dbReference type="EMBL" id="QNM09935.1"/>
    </source>
</evidence>
<dbReference type="AlphaFoldDB" id="A0A7G9GGK3"/>